<keyword evidence="2" id="KW-1185">Reference proteome</keyword>
<comment type="caution">
    <text evidence="1">The sequence shown here is derived from an EMBL/GenBank/DDBJ whole genome shotgun (WGS) entry which is preliminary data.</text>
</comment>
<organism evidence="1 2">
    <name type="scientific">Zarea fungicola</name>
    <dbReference type="NCBI Taxonomy" id="93591"/>
    <lineage>
        <taxon>Eukaryota</taxon>
        <taxon>Fungi</taxon>
        <taxon>Dikarya</taxon>
        <taxon>Ascomycota</taxon>
        <taxon>Pezizomycotina</taxon>
        <taxon>Sordariomycetes</taxon>
        <taxon>Hypocreomycetidae</taxon>
        <taxon>Hypocreales</taxon>
        <taxon>Cordycipitaceae</taxon>
        <taxon>Zarea</taxon>
    </lineage>
</organism>
<name>A0ACC1NAD2_9HYPO</name>
<proteinExistence type="predicted"/>
<sequence>MSEIHERILAAENVTEVVQLLNFTVGEKAYDGYSDSRFFKVNFTSLLKHKTIEFRQHEGTSDSRQIVRWVRTLVKMVEFARTAEYNLLLAEGETNAHLLSYVGFQK</sequence>
<evidence type="ECO:0000313" key="2">
    <source>
        <dbReference type="Proteomes" id="UP001143910"/>
    </source>
</evidence>
<dbReference type="Proteomes" id="UP001143910">
    <property type="component" value="Unassembled WGS sequence"/>
</dbReference>
<protein>
    <submittedName>
        <fullName evidence="1">Uncharacterized protein</fullName>
    </submittedName>
</protein>
<accession>A0ACC1NAD2</accession>
<evidence type="ECO:0000313" key="1">
    <source>
        <dbReference type="EMBL" id="KAJ2975408.1"/>
    </source>
</evidence>
<dbReference type="EMBL" id="JANJQO010000711">
    <property type="protein sequence ID" value="KAJ2975408.1"/>
    <property type="molecule type" value="Genomic_DNA"/>
</dbReference>
<reference evidence="1" key="1">
    <citation type="submission" date="2022-08" db="EMBL/GenBank/DDBJ databases">
        <title>Genome Sequence of Lecanicillium fungicola.</title>
        <authorList>
            <person name="Buettner E."/>
        </authorList>
    </citation>
    <scope>NUCLEOTIDE SEQUENCE</scope>
    <source>
        <strain evidence="1">Babe33</strain>
    </source>
</reference>
<gene>
    <name evidence="1" type="ORF">NQ176_g5539</name>
</gene>